<feature type="domain" description="UspA" evidence="2">
    <location>
        <begin position="100"/>
        <end position="143"/>
    </location>
</feature>
<dbReference type="RefSeq" id="WP_186989260.1">
    <property type="nucleotide sequence ID" value="NZ_CP052909.1"/>
</dbReference>
<evidence type="ECO:0000313" key="4">
    <source>
        <dbReference type="Proteomes" id="UP000515514"/>
    </source>
</evidence>
<name>A0A7G8PXK7_9FLAO</name>
<dbReference type="InterPro" id="IPR006015">
    <property type="entry name" value="Universal_stress_UspA"/>
</dbReference>
<sequence length="276" mass="32227">MQQILIPTDFSDNAWNATIYALQFFKTQNITFHFLHIDISLQVDDELHYNGVFTKKEISKEKTANMVDWMHKINIHYPNPNHKFRFSIRPGLFIACFRNYVTKENIDLIVMGTKGASGLKEMTIGSKTGAVIKRIKCPNLVIPEEAQFTKPLNIGFPTDFNMFYKQRIIRTLLEIANTYQSSIKVLRVAQNEKPMDKVQKTNRKHLIQYLHEISHSFHVIDNPILESALQSFVNSMHIDMVAMIAKNLNFFQRLLFKPQVEQISYHMQIPFLVLHE</sequence>
<proteinExistence type="inferred from homology"/>
<evidence type="ECO:0000259" key="2">
    <source>
        <dbReference type="Pfam" id="PF00582"/>
    </source>
</evidence>
<dbReference type="Pfam" id="PF00582">
    <property type="entry name" value="Usp"/>
    <property type="match status" value="1"/>
</dbReference>
<dbReference type="PRINTS" id="PR01438">
    <property type="entry name" value="UNVRSLSTRESS"/>
</dbReference>
<keyword evidence="4" id="KW-1185">Reference proteome</keyword>
<gene>
    <name evidence="3" type="ORF">ALE3EI_2539</name>
</gene>
<dbReference type="PANTHER" id="PTHR46268">
    <property type="entry name" value="STRESS RESPONSE PROTEIN NHAX"/>
    <property type="match status" value="1"/>
</dbReference>
<dbReference type="SUPFAM" id="SSF52402">
    <property type="entry name" value="Adenine nucleotide alpha hydrolases-like"/>
    <property type="match status" value="2"/>
</dbReference>
<reference evidence="3 4" key="1">
    <citation type="submission" date="2020-04" db="EMBL/GenBank/DDBJ databases">
        <title>Genome sequence of Altibacter aquimarinus strain ALE3EI.</title>
        <authorList>
            <person name="Oh H.-M."/>
            <person name="Jang D."/>
        </authorList>
    </citation>
    <scope>NUCLEOTIDE SEQUENCE [LARGE SCALE GENOMIC DNA]</scope>
    <source>
        <strain evidence="3 4">ALE3EI</strain>
    </source>
</reference>
<dbReference type="InterPro" id="IPR006016">
    <property type="entry name" value="UspA"/>
</dbReference>
<dbReference type="KEGG" id="alti:ALE3EI_2539"/>
<protein>
    <submittedName>
        <fullName evidence="3">Universal stress protein</fullName>
    </submittedName>
</protein>
<comment type="similarity">
    <text evidence="1">Belongs to the universal stress protein A family.</text>
</comment>
<dbReference type="EMBL" id="CP052909">
    <property type="protein sequence ID" value="QNJ99073.1"/>
    <property type="molecule type" value="Genomic_DNA"/>
</dbReference>
<dbReference type="CDD" id="cd00293">
    <property type="entry name" value="USP-like"/>
    <property type="match status" value="1"/>
</dbReference>
<dbReference type="PANTHER" id="PTHR46268:SF6">
    <property type="entry name" value="UNIVERSAL STRESS PROTEIN UP12"/>
    <property type="match status" value="1"/>
</dbReference>
<dbReference type="Proteomes" id="UP000515514">
    <property type="component" value="Chromosome"/>
</dbReference>
<dbReference type="Gene3D" id="3.40.50.12370">
    <property type="match status" value="1"/>
</dbReference>
<evidence type="ECO:0000256" key="1">
    <source>
        <dbReference type="ARBA" id="ARBA00008791"/>
    </source>
</evidence>
<organism evidence="3 4">
    <name type="scientific">Constantimarinum furrinae</name>
    <dbReference type="NCBI Taxonomy" id="2562285"/>
    <lineage>
        <taxon>Bacteria</taxon>
        <taxon>Pseudomonadati</taxon>
        <taxon>Bacteroidota</taxon>
        <taxon>Flavobacteriia</taxon>
        <taxon>Flavobacteriales</taxon>
        <taxon>Flavobacteriaceae</taxon>
        <taxon>Altibacter/Constantimarinum group</taxon>
        <taxon>Constantimarinum</taxon>
    </lineage>
</organism>
<dbReference type="AlphaFoldDB" id="A0A7G8PXK7"/>
<accession>A0A7G8PXK7</accession>
<evidence type="ECO:0000313" key="3">
    <source>
        <dbReference type="EMBL" id="QNJ99073.1"/>
    </source>
</evidence>